<dbReference type="PANTHER" id="PTHR11835">
    <property type="entry name" value="DECARBOXYLATING DEHYDROGENASES-ISOCITRATE, ISOPROPYLMALATE, TARTRATE"/>
    <property type="match status" value="1"/>
</dbReference>
<dbReference type="RefSeq" id="WP_242377113.1">
    <property type="nucleotide sequence ID" value="NZ_JAKRKC020000001.1"/>
</dbReference>
<dbReference type="Gene3D" id="3.40.718.10">
    <property type="entry name" value="Isopropylmalate Dehydrogenase"/>
    <property type="match status" value="1"/>
</dbReference>
<dbReference type="SUPFAM" id="SSF53659">
    <property type="entry name" value="Isocitrate/Isopropylmalate dehydrogenase-like"/>
    <property type="match status" value="1"/>
</dbReference>
<comment type="similarity">
    <text evidence="1">Belongs to the isocitrate and isopropylmalate dehydrogenases family.</text>
</comment>
<accession>A0ABT0FJ88</accession>
<keyword evidence="2" id="KW-0560">Oxidoreductase</keyword>
<keyword evidence="5" id="KW-1185">Reference proteome</keyword>
<dbReference type="PANTHER" id="PTHR11835:SF34">
    <property type="entry name" value="ISOCITRATE DEHYDROGENASE [NAD] SUBUNIT ALPHA, MITOCHONDRIAL"/>
    <property type="match status" value="1"/>
</dbReference>
<evidence type="ECO:0000313" key="5">
    <source>
        <dbReference type="Proteomes" id="UP001317259"/>
    </source>
</evidence>
<dbReference type="SMART" id="SM01329">
    <property type="entry name" value="Iso_dh"/>
    <property type="match status" value="1"/>
</dbReference>
<protein>
    <submittedName>
        <fullName evidence="4">Isocitrate/isopropylmalate family dehydrogenase</fullName>
    </submittedName>
</protein>
<proteinExistence type="inferred from homology"/>
<evidence type="ECO:0000256" key="2">
    <source>
        <dbReference type="ARBA" id="ARBA00023002"/>
    </source>
</evidence>
<evidence type="ECO:0000313" key="4">
    <source>
        <dbReference type="EMBL" id="MCK2212389.1"/>
    </source>
</evidence>
<evidence type="ECO:0000256" key="1">
    <source>
        <dbReference type="ARBA" id="ARBA00007769"/>
    </source>
</evidence>
<name>A0ABT0FJ88_9ACTN</name>
<gene>
    <name evidence="4" type="ORF">MF672_001030</name>
</gene>
<feature type="domain" description="Isopropylmalate dehydrogenase-like" evidence="3">
    <location>
        <begin position="6"/>
        <end position="323"/>
    </location>
</feature>
<dbReference type="Proteomes" id="UP001317259">
    <property type="component" value="Unassembled WGS sequence"/>
</dbReference>
<dbReference type="InterPro" id="IPR024084">
    <property type="entry name" value="IsoPropMal-DH-like_dom"/>
</dbReference>
<comment type="caution">
    <text evidence="4">The sequence shown here is derived from an EMBL/GenBank/DDBJ whole genome shotgun (WGS) entry which is preliminary data.</text>
</comment>
<dbReference type="Pfam" id="PF00180">
    <property type="entry name" value="Iso_dh"/>
    <property type="match status" value="1"/>
</dbReference>
<reference evidence="4 5" key="1">
    <citation type="submission" date="2022-04" db="EMBL/GenBank/DDBJ databases">
        <title>Genome draft of Actinomadura sp. ATCC 31491.</title>
        <authorList>
            <person name="Shi X."/>
            <person name="Du Y."/>
        </authorList>
    </citation>
    <scope>NUCLEOTIDE SEQUENCE [LARGE SCALE GENOMIC DNA]</scope>
    <source>
        <strain evidence="4 5">ATCC 31491</strain>
    </source>
</reference>
<evidence type="ECO:0000259" key="3">
    <source>
        <dbReference type="SMART" id="SM01329"/>
    </source>
</evidence>
<sequence>MTEPLEIARIEGDGVGPELVAAGTRVIESLGLPVTWVDLPAGHSAYEEFGTTAPPHTLAELRRIGVAIKGPFRTPNGGTVRSANHYIRHHLGLYAAVRPIAAAPGRPPILLVREQLEDLYGAIEWMATPDVAQAVKVASRSGCERITRYAFELARSEKREHVLLVHKANNLKLTEGLFLDVAAEVAKRYPDLGFSDMLADSAASTLVLRPESMDVVLTSHTIGDILSNVGAAVAGSLGLVGSLNSGESAHVAEAAHGDAAELAGQDRVNPVAFIEGVALLLRAVGRREEFAVLSDALADLRTRGPRTLDLGGRASTSQVVDELCGFVSARREAAA</sequence>
<organism evidence="4 5">
    <name type="scientific">Actinomadura luzonensis</name>
    <dbReference type="NCBI Taxonomy" id="2805427"/>
    <lineage>
        <taxon>Bacteria</taxon>
        <taxon>Bacillati</taxon>
        <taxon>Actinomycetota</taxon>
        <taxon>Actinomycetes</taxon>
        <taxon>Streptosporangiales</taxon>
        <taxon>Thermomonosporaceae</taxon>
        <taxon>Actinomadura</taxon>
    </lineage>
</organism>
<dbReference type="EMBL" id="JAKRKC020000001">
    <property type="protein sequence ID" value="MCK2212389.1"/>
    <property type="molecule type" value="Genomic_DNA"/>
</dbReference>